<dbReference type="InParanoid" id="K1Y5F2"/>
<gene>
    <name evidence="1" type="ORF">MBM_01096</name>
</gene>
<protein>
    <submittedName>
        <fullName evidence="1">Uncharacterized protein</fullName>
    </submittedName>
</protein>
<sequence length="338" mass="38724">MLRRPQKLVYLNFSASTLRLQSSYLVTSVIIYWVILRGALDGDIFLEKCTVKNVQEVTTAFKAEHSVEPTDEPKCATNEIDIERASISKCMSFDIEHPSMLKVNLATGQHTPMIRCHIGITGLKTAIPHDLDVVEPLPIDHLRGEEMRVHSTGDWFASALTVLSTSSQTMLWNYKVPTAIFAFSQRESILCGVLALLCIIDESATPEWATKYNDEEEERETVMRKLRESSRAMMREMSLSPAEKAKAFRERVSKKHDEWFEGLNAIRRRGAQRADTRIVEAVQSPKWDNKLVAEHNLLWLKWTGHVQESHDLRRAVEVLLWRMVKEPPFARDLAHTLD</sequence>
<dbReference type="EMBL" id="JH921429">
    <property type="protein sequence ID" value="EKD20414.1"/>
    <property type="molecule type" value="Genomic_DNA"/>
</dbReference>
<evidence type="ECO:0000313" key="2">
    <source>
        <dbReference type="Proteomes" id="UP000006753"/>
    </source>
</evidence>
<organism evidence="1 2">
    <name type="scientific">Marssonina brunnea f. sp. multigermtubi (strain MB_m1)</name>
    <name type="common">Marssonina leaf spot fungus</name>
    <dbReference type="NCBI Taxonomy" id="1072389"/>
    <lineage>
        <taxon>Eukaryota</taxon>
        <taxon>Fungi</taxon>
        <taxon>Dikarya</taxon>
        <taxon>Ascomycota</taxon>
        <taxon>Pezizomycotina</taxon>
        <taxon>Leotiomycetes</taxon>
        <taxon>Helotiales</taxon>
        <taxon>Drepanopezizaceae</taxon>
        <taxon>Drepanopeziza</taxon>
    </lineage>
</organism>
<dbReference type="Proteomes" id="UP000006753">
    <property type="component" value="Unassembled WGS sequence"/>
</dbReference>
<evidence type="ECO:0000313" key="1">
    <source>
        <dbReference type="EMBL" id="EKD20414.1"/>
    </source>
</evidence>
<name>K1Y5F2_MARBU</name>
<accession>K1Y5F2</accession>
<dbReference type="AlphaFoldDB" id="K1Y5F2"/>
<dbReference type="OrthoDB" id="3166386at2759"/>
<dbReference type="GeneID" id="18757031"/>
<dbReference type="HOGENOM" id="CLU_821530_0_0_1"/>
<dbReference type="KEGG" id="mbe:MBM_01096"/>
<dbReference type="eggNOG" id="ENOG502RKTI">
    <property type="taxonomic scope" value="Eukaryota"/>
</dbReference>
<dbReference type="STRING" id="1072389.K1Y5F2"/>
<keyword evidence="2" id="KW-1185">Reference proteome</keyword>
<proteinExistence type="predicted"/>
<reference evidence="1 2" key="1">
    <citation type="journal article" date="2012" name="BMC Genomics">
        <title>Sequencing the genome of Marssonina brunnea reveals fungus-poplar co-evolution.</title>
        <authorList>
            <person name="Zhu S."/>
            <person name="Cao Y.-Z."/>
            <person name="Jiang C."/>
            <person name="Tan B.-Y."/>
            <person name="Wang Z."/>
            <person name="Feng S."/>
            <person name="Zhang L."/>
            <person name="Su X.-H."/>
            <person name="Brejova B."/>
            <person name="Vinar T."/>
            <person name="Xu M."/>
            <person name="Wang M.-X."/>
            <person name="Zhang S.-G."/>
            <person name="Huang M.-R."/>
            <person name="Wu R."/>
            <person name="Zhou Y."/>
        </authorList>
    </citation>
    <scope>NUCLEOTIDE SEQUENCE [LARGE SCALE GENOMIC DNA]</scope>
    <source>
        <strain evidence="1 2">MB_m1</strain>
    </source>
</reference>
<dbReference type="RefSeq" id="XP_007288985.1">
    <property type="nucleotide sequence ID" value="XM_007288923.1"/>
</dbReference>